<evidence type="ECO:0000313" key="1">
    <source>
        <dbReference type="EMBL" id="KLU89965.1"/>
    </source>
</evidence>
<accession>A0A0H2U0Q6</accession>
<reference evidence="1" key="1">
    <citation type="submission" date="2010-05" db="EMBL/GenBank/DDBJ databases">
        <title>The Genome Sequence of Magnaporthe poae strain ATCC 64411.</title>
        <authorList>
            <consortium name="The Broad Institute Genome Sequencing Platform"/>
            <consortium name="Broad Institute Genome Sequencing Center for Infectious Disease"/>
            <person name="Ma L.-J."/>
            <person name="Dead R."/>
            <person name="Young S."/>
            <person name="Zeng Q."/>
            <person name="Koehrsen M."/>
            <person name="Alvarado L."/>
            <person name="Berlin A."/>
            <person name="Chapman S.B."/>
            <person name="Chen Z."/>
            <person name="Freedman E."/>
            <person name="Gellesch M."/>
            <person name="Goldberg J."/>
            <person name="Griggs A."/>
            <person name="Gujja S."/>
            <person name="Heilman E.R."/>
            <person name="Heiman D."/>
            <person name="Hepburn T."/>
            <person name="Howarth C."/>
            <person name="Jen D."/>
            <person name="Larson L."/>
            <person name="Mehta T."/>
            <person name="Neiman D."/>
            <person name="Pearson M."/>
            <person name="Roberts A."/>
            <person name="Saif S."/>
            <person name="Shea T."/>
            <person name="Shenoy N."/>
            <person name="Sisk P."/>
            <person name="Stolte C."/>
            <person name="Sykes S."/>
            <person name="Walk T."/>
            <person name="White J."/>
            <person name="Yandava C."/>
            <person name="Haas B."/>
            <person name="Nusbaum C."/>
            <person name="Birren B."/>
        </authorList>
    </citation>
    <scope>NUCLEOTIDE SEQUENCE</scope>
    <source>
        <strain evidence="1">ATCC 64411</strain>
    </source>
</reference>
<dbReference type="EMBL" id="GL876974">
    <property type="protein sequence ID" value="KLU89965.1"/>
    <property type="molecule type" value="Genomic_DNA"/>
</dbReference>
<sequence>MESAASHRPNFLEGALVVDPRSSSNLRLEMMAQGTVKISAKPAATKPLKKGARVAKPKKAKATKADKLVKKYTSGLVNQTEKLLGERAGHLELIGKGRKGK</sequence>
<organism evidence="1">
    <name type="scientific">Magnaporthiopsis poae (strain ATCC 64411 / 73-15)</name>
    <name type="common">Kentucky bluegrass fungus</name>
    <name type="synonym">Magnaporthe poae</name>
    <dbReference type="NCBI Taxonomy" id="644358"/>
    <lineage>
        <taxon>Eukaryota</taxon>
        <taxon>Fungi</taxon>
        <taxon>Dikarya</taxon>
        <taxon>Ascomycota</taxon>
        <taxon>Pezizomycotina</taxon>
        <taxon>Sordariomycetes</taxon>
        <taxon>Sordariomycetidae</taxon>
        <taxon>Magnaporthales</taxon>
        <taxon>Magnaporthaceae</taxon>
        <taxon>Magnaporthiopsis</taxon>
    </lineage>
</organism>
<reference evidence="1" key="2">
    <citation type="submission" date="2011-03" db="EMBL/GenBank/DDBJ databases">
        <title>Annotation of Magnaporthe poae ATCC 64411.</title>
        <authorList>
            <person name="Ma L.-J."/>
            <person name="Dead R."/>
            <person name="Young S.K."/>
            <person name="Zeng Q."/>
            <person name="Gargeya S."/>
            <person name="Fitzgerald M."/>
            <person name="Haas B."/>
            <person name="Abouelleil A."/>
            <person name="Alvarado L."/>
            <person name="Arachchi H.M."/>
            <person name="Berlin A."/>
            <person name="Brown A."/>
            <person name="Chapman S.B."/>
            <person name="Chen Z."/>
            <person name="Dunbar C."/>
            <person name="Freedman E."/>
            <person name="Gearin G."/>
            <person name="Gellesch M."/>
            <person name="Goldberg J."/>
            <person name="Griggs A."/>
            <person name="Gujja S."/>
            <person name="Heiman D."/>
            <person name="Howarth C."/>
            <person name="Larson L."/>
            <person name="Lui A."/>
            <person name="MacDonald P.J.P."/>
            <person name="Mehta T."/>
            <person name="Montmayeur A."/>
            <person name="Murphy C."/>
            <person name="Neiman D."/>
            <person name="Pearson M."/>
            <person name="Priest M."/>
            <person name="Roberts A."/>
            <person name="Saif S."/>
            <person name="Shea T."/>
            <person name="Shenoy N."/>
            <person name="Sisk P."/>
            <person name="Stolte C."/>
            <person name="Sykes S."/>
            <person name="Yandava C."/>
            <person name="Wortman J."/>
            <person name="Nusbaum C."/>
            <person name="Birren B."/>
        </authorList>
    </citation>
    <scope>NUCLEOTIDE SEQUENCE</scope>
    <source>
        <strain evidence="1">ATCC 64411</strain>
    </source>
</reference>
<dbReference type="VEuPathDB" id="FungiDB:MAPG_08932"/>
<proteinExistence type="predicted"/>
<dbReference type="Pfam" id="PF09495">
    <property type="entry name" value="DUF2462"/>
    <property type="match status" value="1"/>
</dbReference>
<name>A0A0H2U0Q6_MAGP6</name>
<protein>
    <submittedName>
        <fullName evidence="1">Uncharacterized protein</fullName>
    </submittedName>
</protein>
<dbReference type="OrthoDB" id="5239630at2759"/>
<feature type="non-terminal residue" evidence="1">
    <location>
        <position position="101"/>
    </location>
</feature>
<dbReference type="AlphaFoldDB" id="A0A0H2U0Q6"/>
<dbReference type="InterPro" id="IPR019034">
    <property type="entry name" value="UPF0390"/>
</dbReference>
<gene>
    <name evidence="1" type="ORF">MAPG_08932</name>
</gene>